<keyword evidence="2" id="KW-1185">Reference proteome</keyword>
<accession>A0A182XS98</accession>
<protein>
    <submittedName>
        <fullName evidence="1">Uncharacterized protein</fullName>
    </submittedName>
</protein>
<evidence type="ECO:0000313" key="2">
    <source>
        <dbReference type="Proteomes" id="UP000076407"/>
    </source>
</evidence>
<dbReference type="AlphaFoldDB" id="A0A182XS98"/>
<dbReference type="EnsemblMetazoa" id="AQUA014711-RA">
    <property type="protein sequence ID" value="AQUA014711-PA"/>
    <property type="gene ID" value="AQUA014711"/>
</dbReference>
<reference evidence="1" key="1">
    <citation type="submission" date="2020-05" db="UniProtKB">
        <authorList>
            <consortium name="EnsemblMetazoa"/>
        </authorList>
    </citation>
    <scope>IDENTIFICATION</scope>
    <source>
        <strain evidence="1">SANGQUA</strain>
    </source>
</reference>
<dbReference type="VEuPathDB" id="VectorBase:AQUA014711"/>
<organism evidence="1 2">
    <name type="scientific">Anopheles quadriannulatus</name>
    <name type="common">Mosquito</name>
    <dbReference type="NCBI Taxonomy" id="34691"/>
    <lineage>
        <taxon>Eukaryota</taxon>
        <taxon>Metazoa</taxon>
        <taxon>Ecdysozoa</taxon>
        <taxon>Arthropoda</taxon>
        <taxon>Hexapoda</taxon>
        <taxon>Insecta</taxon>
        <taxon>Pterygota</taxon>
        <taxon>Neoptera</taxon>
        <taxon>Endopterygota</taxon>
        <taxon>Diptera</taxon>
        <taxon>Nematocera</taxon>
        <taxon>Culicoidea</taxon>
        <taxon>Culicidae</taxon>
        <taxon>Anophelinae</taxon>
        <taxon>Anopheles</taxon>
    </lineage>
</organism>
<sequence length="131" mass="14540">TQPAVGAIKWVCYARACSSPWRTEEIRCSRTLALEILQRLIASSTTPSTTNTHPVGCEAARYNHSATLARHIGCTHEITRRGSRWILSPEIMASRSRALPSIVATCATGYRAVNGKLRYNFIFRQCQMGSI</sequence>
<proteinExistence type="predicted"/>
<dbReference type="Proteomes" id="UP000076407">
    <property type="component" value="Unassembled WGS sequence"/>
</dbReference>
<evidence type="ECO:0000313" key="1">
    <source>
        <dbReference type="EnsemblMetazoa" id="AQUA014711-PA"/>
    </source>
</evidence>
<name>A0A182XS98_ANOQN</name>